<dbReference type="Pfam" id="PF08734">
    <property type="entry name" value="GYD"/>
    <property type="match status" value="1"/>
</dbReference>
<evidence type="ECO:0000313" key="3">
    <source>
        <dbReference type="Proteomes" id="UP000310553"/>
    </source>
</evidence>
<dbReference type="EMBL" id="LN899819">
    <property type="protein sequence ID" value="CUV14788.1"/>
    <property type="molecule type" value="Genomic_DNA"/>
</dbReference>
<gene>
    <name evidence="2" type="ORF">E7Z57_15215</name>
    <name evidence="1" type="ORF">RUN39_v1_960029</name>
</gene>
<evidence type="ECO:0000313" key="2">
    <source>
        <dbReference type="EMBL" id="QCX50314.1"/>
    </source>
</evidence>
<accession>A0A0S4TXJ6</accession>
<protein>
    <submittedName>
        <fullName evidence="2">GYD domain-containing protein</fullName>
    </submittedName>
</protein>
<sequence length="97" mass="10410">MATFLALLNFTDQGIRNVKDTTKRAVAARELAKAAGIDMKEIYWTLGQYDLAVILEGPDDAAMTAFGLALGAVGNVRSQTLRAFSASEMDAILSKMP</sequence>
<dbReference type="Proteomes" id="UP000310553">
    <property type="component" value="Chromosome"/>
</dbReference>
<organism evidence="1">
    <name type="scientific">Ralstonia solanacearum</name>
    <name type="common">Pseudomonas solanacearum</name>
    <dbReference type="NCBI Taxonomy" id="305"/>
    <lineage>
        <taxon>Bacteria</taxon>
        <taxon>Pseudomonadati</taxon>
        <taxon>Pseudomonadota</taxon>
        <taxon>Betaproteobacteria</taxon>
        <taxon>Burkholderiales</taxon>
        <taxon>Burkholderiaceae</taxon>
        <taxon>Ralstonia</taxon>
        <taxon>Ralstonia solanacearum species complex</taxon>
    </lineage>
</organism>
<evidence type="ECO:0000313" key="1">
    <source>
        <dbReference type="EMBL" id="CUV14788.1"/>
    </source>
</evidence>
<dbReference type="InterPro" id="IPR014845">
    <property type="entry name" value="GYD/TTHA1554"/>
</dbReference>
<dbReference type="PATRIC" id="fig|305.106.peg.1658"/>
<proteinExistence type="predicted"/>
<dbReference type="AlphaFoldDB" id="A0A0S4TXJ6"/>
<dbReference type="EMBL" id="CP039339">
    <property type="protein sequence ID" value="QCX50314.1"/>
    <property type="molecule type" value="Genomic_DNA"/>
</dbReference>
<reference evidence="1" key="1">
    <citation type="submission" date="2015-10" db="EMBL/GenBank/DDBJ databases">
        <authorList>
            <person name="Gilbert D.G."/>
        </authorList>
    </citation>
    <scope>NUCLEOTIDE SEQUENCE</scope>
    <source>
        <strain evidence="1">Phyl III-seqv23</strain>
    </source>
</reference>
<name>A0A0S4TXJ6_RALSL</name>
<reference evidence="2 3" key="2">
    <citation type="submission" date="2019-04" db="EMBL/GenBank/DDBJ databases">
        <title>Complete Genome of UW386 and Higher Quality Genome of UW700.</title>
        <authorList>
            <person name="Jacobs J."/>
            <person name="Perez A."/>
            <person name="Steidl O."/>
            <person name="Allen C."/>
        </authorList>
    </citation>
    <scope>NUCLEOTIDE SEQUENCE [LARGE SCALE GENOMIC DNA]</scope>
    <source>
        <strain evidence="2 3">UW386</strain>
    </source>
</reference>